<dbReference type="Proteomes" id="UP000002586">
    <property type="component" value="Chromosome"/>
</dbReference>
<keyword evidence="3" id="KW-1185">Reference proteome</keyword>
<dbReference type="Pfam" id="PF05598">
    <property type="entry name" value="DUF772"/>
    <property type="match status" value="1"/>
</dbReference>
<dbReference type="KEGG" id="mgm:Mmc1_0812"/>
<evidence type="ECO:0000313" key="2">
    <source>
        <dbReference type="EMBL" id="ABK43331.1"/>
    </source>
</evidence>
<dbReference type="PANTHER" id="PTHR33803">
    <property type="entry name" value="IS1478 TRANSPOSASE"/>
    <property type="match status" value="1"/>
</dbReference>
<dbReference type="PANTHER" id="PTHR33803:SF3">
    <property type="entry name" value="BLL1974 PROTEIN"/>
    <property type="match status" value="1"/>
</dbReference>
<protein>
    <recommendedName>
        <fullName evidence="1">Transposase InsH N-terminal domain-containing protein</fullName>
    </recommendedName>
</protein>
<reference evidence="3" key="1">
    <citation type="journal article" date="2009" name="Appl. Environ. Microbiol.">
        <title>Complete genome sequence of the chemolithoautotrophic marine magnetotactic coccus strain MC-1.</title>
        <authorList>
            <person name="Schubbe S."/>
            <person name="Williams T.J."/>
            <person name="Xie G."/>
            <person name="Kiss H.E."/>
            <person name="Brettin T.S."/>
            <person name="Martinez D."/>
            <person name="Ross C.A."/>
            <person name="Schuler D."/>
            <person name="Cox B.L."/>
            <person name="Nealson K.H."/>
            <person name="Bazylinski D.A."/>
        </authorList>
    </citation>
    <scope>NUCLEOTIDE SEQUENCE [LARGE SCALE GENOMIC DNA]</scope>
    <source>
        <strain evidence="3">ATCC BAA-1437 / JCM 17883 / MC-1</strain>
    </source>
</reference>
<sequence>MLKKHDPSAGLQWNLFIPRIEEEIDPNLPLVRLADEIPWESIEKQFKHGYARRGRPGKSVRMMVGLHFLQRLFALSEERLVAQWCQEPSWQYLCGMAFFDPTPPLERSALPHWRKRFSPENLERALLRMVEVGESLGILQYHAGQLTLLEQQP</sequence>
<feature type="domain" description="Transposase InsH N-terminal" evidence="1">
    <location>
        <begin position="20"/>
        <end position="116"/>
    </location>
</feature>
<dbReference type="STRING" id="156889.Mmc1_0812"/>
<name>A0L5T8_MAGMM</name>
<reference evidence="2 3" key="2">
    <citation type="journal article" date="2012" name="Int. J. Syst. Evol. Microbiol.">
        <title>Magnetococcus marinus gen. nov., sp. nov., a marine, magnetotactic bacterium that represents a novel lineage (Magnetococcaceae fam. nov.; Magnetococcales ord. nov.) at the base of the Alphaproteobacteria.</title>
        <authorList>
            <person name="Bazylinski D.A."/>
            <person name="Williams T.J."/>
            <person name="Lefevre C.T."/>
            <person name="Berg R.J."/>
            <person name="Zhang C.L."/>
            <person name="Bowser S.S."/>
            <person name="Dean A.J."/>
            <person name="Beveridge T.J."/>
        </authorList>
    </citation>
    <scope>NUCLEOTIDE SEQUENCE [LARGE SCALE GENOMIC DNA]</scope>
    <source>
        <strain evidence="3">ATCC BAA-1437 / JCM 17883 / MC-1</strain>
    </source>
</reference>
<accession>A0L5T8</accession>
<evidence type="ECO:0000313" key="3">
    <source>
        <dbReference type="Proteomes" id="UP000002586"/>
    </source>
</evidence>
<dbReference type="OrthoDB" id="7169055at2"/>
<dbReference type="HOGENOM" id="CLU_040038_7_2_5"/>
<dbReference type="AlphaFoldDB" id="A0L5T8"/>
<evidence type="ECO:0000259" key="1">
    <source>
        <dbReference type="Pfam" id="PF05598"/>
    </source>
</evidence>
<dbReference type="InterPro" id="IPR008490">
    <property type="entry name" value="Transposase_InsH_N"/>
</dbReference>
<dbReference type="EMBL" id="CP000471">
    <property type="protein sequence ID" value="ABK43331.1"/>
    <property type="molecule type" value="Genomic_DNA"/>
</dbReference>
<gene>
    <name evidence="2" type="ordered locus">Mmc1_0812</name>
</gene>
<dbReference type="eggNOG" id="COG3039">
    <property type="taxonomic scope" value="Bacteria"/>
</dbReference>
<dbReference type="RefSeq" id="WP_011712491.1">
    <property type="nucleotide sequence ID" value="NC_008576.1"/>
</dbReference>
<proteinExistence type="predicted"/>
<organism evidence="2 3">
    <name type="scientific">Magnetococcus marinus (strain ATCC BAA-1437 / JCM 17883 / MC-1)</name>
    <dbReference type="NCBI Taxonomy" id="156889"/>
    <lineage>
        <taxon>Bacteria</taxon>
        <taxon>Pseudomonadati</taxon>
        <taxon>Pseudomonadota</taxon>
        <taxon>Magnetococcia</taxon>
        <taxon>Magnetococcales</taxon>
        <taxon>Magnetococcaceae</taxon>
        <taxon>Magnetococcus</taxon>
    </lineage>
</organism>